<comment type="caution">
    <text evidence="1">The sequence shown here is derived from an EMBL/GenBank/DDBJ whole genome shotgun (WGS) entry which is preliminary data.</text>
</comment>
<gene>
    <name evidence="1" type="ORF">DSO57_1028593</name>
</gene>
<reference evidence="1" key="1">
    <citation type="submission" date="2022-04" db="EMBL/GenBank/DDBJ databases">
        <title>Genome of the entomopathogenic fungus Entomophthora muscae.</title>
        <authorList>
            <person name="Elya C."/>
            <person name="Lovett B.R."/>
            <person name="Lee E."/>
            <person name="Macias A.M."/>
            <person name="Hajek A.E."/>
            <person name="De Bivort B.L."/>
            <person name="Kasson M.T."/>
            <person name="De Fine Licht H.H."/>
            <person name="Stajich J.E."/>
        </authorList>
    </citation>
    <scope>NUCLEOTIDE SEQUENCE</scope>
    <source>
        <strain evidence="1">Berkeley</strain>
    </source>
</reference>
<keyword evidence="2" id="KW-1185">Reference proteome</keyword>
<evidence type="ECO:0000313" key="1">
    <source>
        <dbReference type="EMBL" id="KAJ9076190.1"/>
    </source>
</evidence>
<evidence type="ECO:0000313" key="2">
    <source>
        <dbReference type="Proteomes" id="UP001165960"/>
    </source>
</evidence>
<sequence length="115" mass="12545">MKLNTYTATKLTTKNSRYPLEESTWELLSNLNNSQEAAQLYLNKKNKKGGLLGEEGGGVRIENSSSLETQSREQELNLDPGPPPLGLWTAGPPACAFLGSSPHKLIPRMLAHAVK</sequence>
<dbReference type="EMBL" id="QTSX02002312">
    <property type="protein sequence ID" value="KAJ9076190.1"/>
    <property type="molecule type" value="Genomic_DNA"/>
</dbReference>
<organism evidence="1 2">
    <name type="scientific">Entomophthora muscae</name>
    <dbReference type="NCBI Taxonomy" id="34485"/>
    <lineage>
        <taxon>Eukaryota</taxon>
        <taxon>Fungi</taxon>
        <taxon>Fungi incertae sedis</taxon>
        <taxon>Zoopagomycota</taxon>
        <taxon>Entomophthoromycotina</taxon>
        <taxon>Entomophthoromycetes</taxon>
        <taxon>Entomophthorales</taxon>
        <taxon>Entomophthoraceae</taxon>
        <taxon>Entomophthora</taxon>
    </lineage>
</organism>
<protein>
    <submittedName>
        <fullName evidence="1">Uncharacterized protein</fullName>
    </submittedName>
</protein>
<dbReference type="Proteomes" id="UP001165960">
    <property type="component" value="Unassembled WGS sequence"/>
</dbReference>
<accession>A0ACC2TNN4</accession>
<proteinExistence type="predicted"/>
<name>A0ACC2TNN4_9FUNG</name>